<organism evidence="4 5">
    <name type="scientific">Hemibagrus guttatus</name>
    <dbReference type="NCBI Taxonomy" id="175788"/>
    <lineage>
        <taxon>Eukaryota</taxon>
        <taxon>Metazoa</taxon>
        <taxon>Chordata</taxon>
        <taxon>Craniata</taxon>
        <taxon>Vertebrata</taxon>
        <taxon>Euteleostomi</taxon>
        <taxon>Actinopterygii</taxon>
        <taxon>Neopterygii</taxon>
        <taxon>Teleostei</taxon>
        <taxon>Ostariophysi</taxon>
        <taxon>Siluriformes</taxon>
        <taxon>Bagridae</taxon>
        <taxon>Hemibagrus</taxon>
    </lineage>
</organism>
<dbReference type="GO" id="GO:0016020">
    <property type="term" value="C:membrane"/>
    <property type="evidence" value="ECO:0007669"/>
    <property type="project" value="InterPro"/>
</dbReference>
<comment type="similarity">
    <text evidence="1">Belongs to the tumor necrosis factor family.</text>
</comment>
<dbReference type="Gene3D" id="2.60.120.40">
    <property type="match status" value="1"/>
</dbReference>
<keyword evidence="2" id="KW-0472">Membrane</keyword>
<dbReference type="PROSITE" id="PS50049">
    <property type="entry name" value="THD_2"/>
    <property type="match status" value="1"/>
</dbReference>
<reference evidence="4" key="1">
    <citation type="submission" date="2023-06" db="EMBL/GenBank/DDBJ databases">
        <title>Male Hemibagrus guttatus genome.</title>
        <authorList>
            <person name="Bian C."/>
        </authorList>
    </citation>
    <scope>NUCLEOTIDE SEQUENCE</scope>
    <source>
        <strain evidence="4">Male_cb2023</strain>
        <tissue evidence="4">Muscle</tissue>
    </source>
</reference>
<dbReference type="InterPro" id="IPR008983">
    <property type="entry name" value="Tumour_necrosis_fac-like_dom"/>
</dbReference>
<dbReference type="InterPro" id="IPR006052">
    <property type="entry name" value="TNF_dom"/>
</dbReference>
<dbReference type="AlphaFoldDB" id="A0AAE0R3B4"/>
<feature type="transmembrane region" description="Helical" evidence="2">
    <location>
        <begin position="38"/>
        <end position="60"/>
    </location>
</feature>
<evidence type="ECO:0000259" key="3">
    <source>
        <dbReference type="PROSITE" id="PS50049"/>
    </source>
</evidence>
<sequence length="222" mass="25457">MELKDERTEGLQLRETYTMLMETDAIVRTHRALRRELCISRVVIFILMIACTAFCAILYIQQVPNAKNNGMMSKDKANVRTPPSSARSNLTWEAYPPRFSNITLLDYGESLVFPRGGWYRLGLQITYMHDSTNPVEGQIHLAHKITKYSDSYSEPITVLSVCDTVYKKGPWFKSIFSEVLQVFIKGDRIKVESENALLIDTAGDMWTKNFLTVQFVSEIKDL</sequence>
<dbReference type="SUPFAM" id="SSF49842">
    <property type="entry name" value="TNF-like"/>
    <property type="match status" value="1"/>
</dbReference>
<dbReference type="Proteomes" id="UP001274896">
    <property type="component" value="Unassembled WGS sequence"/>
</dbReference>
<comment type="caution">
    <text evidence="4">The sequence shown here is derived from an EMBL/GenBank/DDBJ whole genome shotgun (WGS) entry which is preliminary data.</text>
</comment>
<keyword evidence="2" id="KW-0812">Transmembrane</keyword>
<keyword evidence="2" id="KW-1133">Transmembrane helix</keyword>
<dbReference type="GO" id="GO:0006955">
    <property type="term" value="P:immune response"/>
    <property type="evidence" value="ECO:0007669"/>
    <property type="project" value="InterPro"/>
</dbReference>
<evidence type="ECO:0000256" key="2">
    <source>
        <dbReference type="SAM" id="Phobius"/>
    </source>
</evidence>
<dbReference type="GO" id="GO:0005164">
    <property type="term" value="F:tumor necrosis factor receptor binding"/>
    <property type="evidence" value="ECO:0007669"/>
    <property type="project" value="InterPro"/>
</dbReference>
<dbReference type="Pfam" id="PF00229">
    <property type="entry name" value="TNF"/>
    <property type="match status" value="1"/>
</dbReference>
<evidence type="ECO:0000256" key="1">
    <source>
        <dbReference type="ARBA" id="ARBA00008670"/>
    </source>
</evidence>
<protein>
    <recommendedName>
        <fullName evidence="3">THD domain-containing protein</fullName>
    </recommendedName>
</protein>
<proteinExistence type="inferred from homology"/>
<gene>
    <name evidence="4" type="ORF">QTP70_031659</name>
</gene>
<evidence type="ECO:0000313" key="5">
    <source>
        <dbReference type="Proteomes" id="UP001274896"/>
    </source>
</evidence>
<accession>A0AAE0R3B4</accession>
<keyword evidence="5" id="KW-1185">Reference proteome</keyword>
<feature type="domain" description="THD" evidence="3">
    <location>
        <begin position="75"/>
        <end position="216"/>
    </location>
</feature>
<evidence type="ECO:0000313" key="4">
    <source>
        <dbReference type="EMBL" id="KAK3540468.1"/>
    </source>
</evidence>
<name>A0AAE0R3B4_9TELE</name>
<dbReference type="EMBL" id="JAUCMX010000007">
    <property type="protein sequence ID" value="KAK3540468.1"/>
    <property type="molecule type" value="Genomic_DNA"/>
</dbReference>